<dbReference type="Proteomes" id="UP000051562">
    <property type="component" value="Unassembled WGS sequence"/>
</dbReference>
<evidence type="ECO:0000256" key="2">
    <source>
        <dbReference type="ARBA" id="ARBA00023125"/>
    </source>
</evidence>
<dbReference type="EMBL" id="LMAR01000094">
    <property type="protein sequence ID" value="KQK27693.1"/>
    <property type="molecule type" value="Genomic_DNA"/>
</dbReference>
<dbReference type="InterPro" id="IPR011711">
    <property type="entry name" value="GntR_C"/>
</dbReference>
<dbReference type="PROSITE" id="PS50949">
    <property type="entry name" value="HTH_GNTR"/>
    <property type="match status" value="1"/>
</dbReference>
<keyword evidence="3" id="KW-0804">Transcription</keyword>
<dbReference type="SUPFAM" id="SSF48008">
    <property type="entry name" value="GntR ligand-binding domain-like"/>
    <property type="match status" value="1"/>
</dbReference>
<evidence type="ECO:0000313" key="5">
    <source>
        <dbReference type="EMBL" id="KQK27693.1"/>
    </source>
</evidence>
<evidence type="ECO:0000256" key="1">
    <source>
        <dbReference type="ARBA" id="ARBA00023015"/>
    </source>
</evidence>
<keyword evidence="2" id="KW-0238">DNA-binding</keyword>
<reference evidence="5 6" key="1">
    <citation type="submission" date="2015-10" db="EMBL/GenBank/DDBJ databases">
        <title>Draft genome of Bosea thiooxidans.</title>
        <authorList>
            <person name="Wang X."/>
        </authorList>
    </citation>
    <scope>NUCLEOTIDE SEQUENCE [LARGE SCALE GENOMIC DNA]</scope>
    <source>
        <strain evidence="5 6">CGMCC 9174</strain>
    </source>
</reference>
<keyword evidence="1" id="KW-0805">Transcription regulation</keyword>
<evidence type="ECO:0000256" key="3">
    <source>
        <dbReference type="ARBA" id="ARBA00023163"/>
    </source>
</evidence>
<protein>
    <submittedName>
        <fullName evidence="5">GntR family transcriptional regulator</fullName>
    </submittedName>
</protein>
<dbReference type="AlphaFoldDB" id="A0A0Q3HYQ5"/>
<dbReference type="STRING" id="53254.SAMN05660750_00700"/>
<dbReference type="Pfam" id="PF00392">
    <property type="entry name" value="GntR"/>
    <property type="match status" value="1"/>
</dbReference>
<name>A0A0Q3HYQ5_9HYPH</name>
<comment type="caution">
    <text evidence="5">The sequence shown here is derived from an EMBL/GenBank/DDBJ whole genome shotgun (WGS) entry which is preliminary data.</text>
</comment>
<dbReference type="InterPro" id="IPR000524">
    <property type="entry name" value="Tscrpt_reg_HTH_GntR"/>
</dbReference>
<feature type="domain" description="HTH gntR-type" evidence="4">
    <location>
        <begin position="18"/>
        <end position="85"/>
    </location>
</feature>
<dbReference type="SMART" id="SM00895">
    <property type="entry name" value="FCD"/>
    <property type="match status" value="1"/>
</dbReference>
<dbReference type="Gene3D" id="1.10.10.10">
    <property type="entry name" value="Winged helix-like DNA-binding domain superfamily/Winged helix DNA-binding domain"/>
    <property type="match status" value="1"/>
</dbReference>
<dbReference type="CDD" id="cd07377">
    <property type="entry name" value="WHTH_GntR"/>
    <property type="match status" value="1"/>
</dbReference>
<dbReference type="Pfam" id="PF07729">
    <property type="entry name" value="FCD"/>
    <property type="match status" value="1"/>
</dbReference>
<gene>
    <name evidence="5" type="ORF">ARD30_25225</name>
</gene>
<dbReference type="PANTHER" id="PTHR43537:SF45">
    <property type="entry name" value="GNTR FAMILY REGULATORY PROTEIN"/>
    <property type="match status" value="1"/>
</dbReference>
<dbReference type="PRINTS" id="PR00035">
    <property type="entry name" value="HTHGNTR"/>
</dbReference>
<accession>A0A0Q3HYQ5</accession>
<sequence>MCSGLHASTGVVVESSSDSVVDRVYEQLKAMAVSYEFKPGERLNEGDIAKRLGVSRTPLREALNRLKTEGFLRFAPGKGFFCRELDAHEIFDLYELRKALEVSAARLAIGRAKDADIDALIAFLDRTGPDPGERSAVELVELDEAFHEGLMAMSDNAEMLRVLRNVNARIRFVRWIDMDRINRSKTQAEHRAVLTSLKARDEAACIELLEKHIDRRLDQITAAIKEGYAQIYMLAKRPLAV</sequence>
<dbReference type="OrthoDB" id="9788098at2"/>
<dbReference type="GO" id="GO:0003700">
    <property type="term" value="F:DNA-binding transcription factor activity"/>
    <property type="evidence" value="ECO:0007669"/>
    <property type="project" value="InterPro"/>
</dbReference>
<proteinExistence type="predicted"/>
<evidence type="ECO:0000313" key="6">
    <source>
        <dbReference type="Proteomes" id="UP000051562"/>
    </source>
</evidence>
<dbReference type="InterPro" id="IPR008920">
    <property type="entry name" value="TF_FadR/GntR_C"/>
</dbReference>
<dbReference type="InterPro" id="IPR036388">
    <property type="entry name" value="WH-like_DNA-bd_sf"/>
</dbReference>
<dbReference type="PANTHER" id="PTHR43537">
    <property type="entry name" value="TRANSCRIPTIONAL REGULATOR, GNTR FAMILY"/>
    <property type="match status" value="1"/>
</dbReference>
<keyword evidence="6" id="KW-1185">Reference proteome</keyword>
<dbReference type="InterPro" id="IPR036390">
    <property type="entry name" value="WH_DNA-bd_sf"/>
</dbReference>
<dbReference type="Gene3D" id="1.20.120.530">
    <property type="entry name" value="GntR ligand-binding domain-like"/>
    <property type="match status" value="1"/>
</dbReference>
<organism evidence="5 6">
    <name type="scientific">Bosea thiooxidans</name>
    <dbReference type="NCBI Taxonomy" id="53254"/>
    <lineage>
        <taxon>Bacteria</taxon>
        <taxon>Pseudomonadati</taxon>
        <taxon>Pseudomonadota</taxon>
        <taxon>Alphaproteobacteria</taxon>
        <taxon>Hyphomicrobiales</taxon>
        <taxon>Boseaceae</taxon>
        <taxon>Bosea</taxon>
    </lineage>
</organism>
<evidence type="ECO:0000259" key="4">
    <source>
        <dbReference type="PROSITE" id="PS50949"/>
    </source>
</evidence>
<dbReference type="SUPFAM" id="SSF46785">
    <property type="entry name" value="Winged helix' DNA-binding domain"/>
    <property type="match status" value="1"/>
</dbReference>
<dbReference type="InterPro" id="IPR000485">
    <property type="entry name" value="AsnC-type_HTH_dom"/>
</dbReference>
<dbReference type="PRINTS" id="PR00033">
    <property type="entry name" value="HTHASNC"/>
</dbReference>
<dbReference type="SMART" id="SM00345">
    <property type="entry name" value="HTH_GNTR"/>
    <property type="match status" value="1"/>
</dbReference>
<dbReference type="GO" id="GO:0043565">
    <property type="term" value="F:sequence-specific DNA binding"/>
    <property type="evidence" value="ECO:0007669"/>
    <property type="project" value="InterPro"/>
</dbReference>